<dbReference type="InterPro" id="IPR036465">
    <property type="entry name" value="vWFA_dom_sf"/>
</dbReference>
<protein>
    <recommendedName>
        <fullName evidence="2">VWFA domain-containing protein</fullName>
    </recommendedName>
</protein>
<feature type="region of interest" description="Disordered" evidence="1">
    <location>
        <begin position="1"/>
        <end position="20"/>
    </location>
</feature>
<evidence type="ECO:0000313" key="4">
    <source>
        <dbReference type="Proteomes" id="UP000035425"/>
    </source>
</evidence>
<organism evidence="3 4">
    <name type="scientific">Protofrankia coriariae</name>
    <dbReference type="NCBI Taxonomy" id="1562887"/>
    <lineage>
        <taxon>Bacteria</taxon>
        <taxon>Bacillati</taxon>
        <taxon>Actinomycetota</taxon>
        <taxon>Actinomycetes</taxon>
        <taxon>Frankiales</taxon>
        <taxon>Frankiaceae</taxon>
        <taxon>Protofrankia</taxon>
    </lineage>
</organism>
<feature type="domain" description="VWFA" evidence="2">
    <location>
        <begin position="44"/>
        <end position="147"/>
    </location>
</feature>
<gene>
    <name evidence="3" type="ORF">FrCorBMG51_06350</name>
</gene>
<evidence type="ECO:0000313" key="3">
    <source>
        <dbReference type="EMBL" id="KLL12293.1"/>
    </source>
</evidence>
<evidence type="ECO:0000256" key="1">
    <source>
        <dbReference type="SAM" id="MobiDB-lite"/>
    </source>
</evidence>
<feature type="region of interest" description="Disordered" evidence="1">
    <location>
        <begin position="500"/>
        <end position="546"/>
    </location>
</feature>
<reference evidence="3 4" key="1">
    <citation type="submission" date="2014-12" db="EMBL/GenBank/DDBJ databases">
        <title>Frankia sp. BMG5.1 draft genome.</title>
        <authorList>
            <person name="Gtari M."/>
            <person name="Ghodhbane-Gtari F."/>
            <person name="Nouioui I."/>
            <person name="Ktari A."/>
            <person name="Hezbri K."/>
            <person name="Mimouni W."/>
            <person name="Sbissi I."/>
            <person name="Ayari A."/>
            <person name="Yamanaka T."/>
            <person name="Normand P."/>
            <person name="Tisa L.S."/>
            <person name="Boudabous A."/>
        </authorList>
    </citation>
    <scope>NUCLEOTIDE SEQUENCE [LARGE SCALE GENOMIC DNA]</scope>
    <source>
        <strain evidence="3 4">BMG5.1</strain>
    </source>
</reference>
<dbReference type="PROSITE" id="PS50234">
    <property type="entry name" value="VWFA"/>
    <property type="match status" value="1"/>
</dbReference>
<sequence>MVAAAPATPPQAPAPGAPQAELGIPQVDLNAVMTALRLNDVAADYVVLVDTSASMQDGALFDQVRDFLRGYVAGLTPADRFILIGFDAVPALLYSGSAADAGSAIDQLPLVPNGGATDIGAAIRDAVNELDRRDASPVSAVFLLTDGAHNPPRSSDFPDPESNDQPWQALRDHTRQRLDLARVHGHGIALRNNDQAMAGASLLKWALPATKVLALPPDQLRAYLDRAKEGSRRLTAAGLLTPDTQEQVTVSWEPRLADVNPGASHLVTQVKLTSRAKWLPVELTDVSITPSRPDVRADGVPDRIILPPGQSVTIPVILTWQQHSAGWLRRSQVVTGELRLGATIDSPWRDVADQDFKLPLRVRFADESTVLHGSNPDGWNLWGVLRLLLLVAAVILTAILGRLWWCPRLAGVLLVEWPNGQVVQVELSGRKAQISTRHRIDAPGTGSVRGRRARTDAEPPRTDILVRYRPRQVSGRLPRVRFSPGQSRIVGNVTFTYPEGTHAGSTHAEGRQREAGPFARFPRFLRGRRGPRDRTGGSSRTPPTQW</sequence>
<dbReference type="Gene3D" id="3.40.50.410">
    <property type="entry name" value="von Willebrand factor, type A domain"/>
    <property type="match status" value="1"/>
</dbReference>
<dbReference type="InterPro" id="IPR002035">
    <property type="entry name" value="VWF_A"/>
</dbReference>
<accession>A0ABR5F6D7</accession>
<dbReference type="SUPFAM" id="SSF53300">
    <property type="entry name" value="vWA-like"/>
    <property type="match status" value="1"/>
</dbReference>
<dbReference type="EMBL" id="JWIO01000006">
    <property type="protein sequence ID" value="KLL12293.1"/>
    <property type="molecule type" value="Genomic_DNA"/>
</dbReference>
<dbReference type="SMART" id="SM00327">
    <property type="entry name" value="VWA"/>
    <property type="match status" value="1"/>
</dbReference>
<name>A0ABR5F6D7_9ACTN</name>
<comment type="caution">
    <text evidence="3">The sequence shown here is derived from an EMBL/GenBank/DDBJ whole genome shotgun (WGS) entry which is preliminary data.</text>
</comment>
<dbReference type="Pfam" id="PF13519">
    <property type="entry name" value="VWA_2"/>
    <property type="match status" value="1"/>
</dbReference>
<keyword evidence="4" id="KW-1185">Reference proteome</keyword>
<feature type="compositionally biased region" description="Pro residues" evidence="1">
    <location>
        <begin position="7"/>
        <end position="16"/>
    </location>
</feature>
<proteinExistence type="predicted"/>
<dbReference type="Proteomes" id="UP000035425">
    <property type="component" value="Unassembled WGS sequence"/>
</dbReference>
<dbReference type="CDD" id="cd00198">
    <property type="entry name" value="vWFA"/>
    <property type="match status" value="1"/>
</dbReference>
<evidence type="ECO:0000259" key="2">
    <source>
        <dbReference type="PROSITE" id="PS50234"/>
    </source>
</evidence>